<dbReference type="SUPFAM" id="SSF55729">
    <property type="entry name" value="Acyl-CoA N-acyltransferases (Nat)"/>
    <property type="match status" value="1"/>
</dbReference>
<dbReference type="Gene3D" id="3.40.630.30">
    <property type="match status" value="1"/>
</dbReference>
<dbReference type="PANTHER" id="PTHR43877">
    <property type="entry name" value="AMINOALKYLPHOSPHONATE N-ACETYLTRANSFERASE-RELATED-RELATED"/>
    <property type="match status" value="1"/>
</dbReference>
<dbReference type="EMBL" id="PRLG01000002">
    <property type="protein sequence ID" value="PYY31219.1"/>
    <property type="molecule type" value="Genomic_DNA"/>
</dbReference>
<evidence type="ECO:0000256" key="1">
    <source>
        <dbReference type="ARBA" id="ARBA00022679"/>
    </source>
</evidence>
<evidence type="ECO:0000259" key="3">
    <source>
        <dbReference type="PROSITE" id="PS51186"/>
    </source>
</evidence>
<dbReference type="OrthoDB" id="9803233at2"/>
<dbReference type="Proteomes" id="UP000247459">
    <property type="component" value="Unassembled WGS sequence"/>
</dbReference>
<dbReference type="RefSeq" id="WP_110755756.1">
    <property type="nucleotide sequence ID" value="NZ_PRLG01000002.1"/>
</dbReference>
<reference evidence="4 5" key="1">
    <citation type="submission" date="2018-01" db="EMBL/GenBank/DDBJ databases">
        <title>Genome sequence of the PGP bacterium Paenibacillus illinoisensis E3.</title>
        <authorList>
            <person name="Rolli E."/>
            <person name="Marasco R."/>
            <person name="Bessem C."/>
            <person name="Michoud G."/>
            <person name="Gaiarsa S."/>
            <person name="Borin S."/>
            <person name="Daffonchio D."/>
        </authorList>
    </citation>
    <scope>NUCLEOTIDE SEQUENCE [LARGE SCALE GENOMIC DNA]</scope>
    <source>
        <strain evidence="4 5">E3</strain>
    </source>
</reference>
<dbReference type="AlphaFoldDB" id="A0A2W0CJX2"/>
<organism evidence="4 5">
    <name type="scientific">Paenibacillus illinoisensis</name>
    <dbReference type="NCBI Taxonomy" id="59845"/>
    <lineage>
        <taxon>Bacteria</taxon>
        <taxon>Bacillati</taxon>
        <taxon>Bacillota</taxon>
        <taxon>Bacilli</taxon>
        <taxon>Bacillales</taxon>
        <taxon>Paenibacillaceae</taxon>
        <taxon>Paenibacillus</taxon>
    </lineage>
</organism>
<evidence type="ECO:0000313" key="5">
    <source>
        <dbReference type="Proteomes" id="UP000247459"/>
    </source>
</evidence>
<keyword evidence="2 4" id="KW-0012">Acyltransferase</keyword>
<evidence type="ECO:0000313" key="4">
    <source>
        <dbReference type="EMBL" id="PYY31219.1"/>
    </source>
</evidence>
<dbReference type="InterPro" id="IPR050832">
    <property type="entry name" value="Bact_Acetyltransf"/>
</dbReference>
<name>A0A2W0CJX2_9BACL</name>
<dbReference type="InterPro" id="IPR000182">
    <property type="entry name" value="GNAT_dom"/>
</dbReference>
<dbReference type="EC" id="2.3.1.1" evidence="4"/>
<comment type="caution">
    <text evidence="4">The sequence shown here is derived from an EMBL/GenBank/DDBJ whole genome shotgun (WGS) entry which is preliminary data.</text>
</comment>
<feature type="domain" description="N-acetyltransferase" evidence="3">
    <location>
        <begin position="3"/>
        <end position="152"/>
    </location>
</feature>
<dbReference type="InterPro" id="IPR016181">
    <property type="entry name" value="Acyl_CoA_acyltransferase"/>
</dbReference>
<dbReference type="PANTHER" id="PTHR43877:SF5">
    <property type="entry name" value="BLL8307 PROTEIN"/>
    <property type="match status" value="1"/>
</dbReference>
<proteinExistence type="predicted"/>
<keyword evidence="1 4" id="KW-0808">Transferase</keyword>
<protein>
    <submittedName>
        <fullName evidence="4">Acetyltransferase</fullName>
        <ecNumber evidence="4">2.3.1.1</ecNumber>
    </submittedName>
</protein>
<gene>
    <name evidence="4" type="ORF">PIL02S_00310</name>
</gene>
<evidence type="ECO:0000256" key="2">
    <source>
        <dbReference type="ARBA" id="ARBA00023315"/>
    </source>
</evidence>
<dbReference type="Pfam" id="PF00583">
    <property type="entry name" value="Acetyltransf_1"/>
    <property type="match status" value="1"/>
</dbReference>
<accession>A0A2W0CJX2</accession>
<sequence>MEIRVDDLSGDQVKGLIAEHLLGMAEDSPPESIHALDLDGLKKPEITFWCAWEGEELLGCGAMKELSAEHAELKSMRTAKAHLRKGVARQILTHIIEVARSRGYKRISLETGSMDSFIPARRMYEDFGFEYCEPIADYILDPNSAFMTKELSPLE</sequence>
<dbReference type="GO" id="GO:0016747">
    <property type="term" value="F:acyltransferase activity, transferring groups other than amino-acyl groups"/>
    <property type="evidence" value="ECO:0007669"/>
    <property type="project" value="InterPro"/>
</dbReference>
<dbReference type="PROSITE" id="PS51186">
    <property type="entry name" value="GNAT"/>
    <property type="match status" value="1"/>
</dbReference>